<dbReference type="Pfam" id="PF03961">
    <property type="entry name" value="FapA"/>
    <property type="match status" value="1"/>
</dbReference>
<evidence type="ECO:0000259" key="3">
    <source>
        <dbReference type="Pfam" id="PF20250"/>
    </source>
</evidence>
<sequence length="569" mass="61668">MEPATGTDEDLGLSVREEAETGDIWARYEPQAITPSPLAPAQFRALMEQAGLKVSDYAIEPSTLATLRACMQRNEACDLRLGGPVDARPEAFVSANEMLAGVVVHPPKGKGKDLTADALNEALRHANVVRGFLEDSLEALTSEALRQQLRETQIPIGMIVAFGELAIDGVDAWLEPLVETIVDRRPQVDEAGNVDFLELGDFPHIEAGQALVRHHPATEGKPGRTVTGRLVKGRDGKNIAFRPKDHSVQLDPEDEHLMIAATSGMPVVYSQGAYVEKVLHFEQVGIETGHIRFDGSVQVKGNVEPGMKIEVLGDVKVGGLVEAAHIQAGGAIEVNGGVIGRRQCHGDDHPSTEESGSDGKDSAAGPIDDAYLKAGTQIKARFVQDATLEAGQEIIVQKQIFHSSIKAGTRVLLPGRGVVVGGVIRAREMIDIGISGAMANVSTTLIAGESSGIKTRIADIKEAINQIESQRKQLTAIVEKFVKQNKPITAEKKQKFLEARESLHQREHAHYDALAELKIELQQCQSARIRVRFTCYPGTLIKLADREVSPHKQLGNVTFVFKDGEILTR</sequence>
<proteinExistence type="predicted"/>
<reference evidence="4 5" key="1">
    <citation type="journal article" date="2020" name="Microorganisms">
        <title>Osmotic Adaptation and Compatible Solute Biosynthesis of Phototrophic Bacteria as Revealed from Genome Analyses.</title>
        <authorList>
            <person name="Imhoff J.F."/>
            <person name="Rahn T."/>
            <person name="Kunzel S."/>
            <person name="Keller A."/>
            <person name="Neulinger S.C."/>
        </authorList>
    </citation>
    <scope>NUCLEOTIDE SEQUENCE [LARGE SCALE GENOMIC DNA]</scope>
    <source>
        <strain evidence="4 5">DSM 25653</strain>
    </source>
</reference>
<gene>
    <name evidence="4" type="ORF">CKO42_09295</name>
</gene>
<dbReference type="PANTHER" id="PTHR38032">
    <property type="entry name" value="POLYMERASE-RELATED"/>
    <property type="match status" value="1"/>
</dbReference>
<dbReference type="PANTHER" id="PTHR38032:SF1">
    <property type="entry name" value="RNA-BINDING PROTEIN KHPB N-TERMINAL DOMAIN-CONTAINING PROTEIN"/>
    <property type="match status" value="1"/>
</dbReference>
<feature type="coiled-coil region" evidence="1">
    <location>
        <begin position="457"/>
        <end position="484"/>
    </location>
</feature>
<name>A0A9X0W7Y8_9GAMM</name>
<keyword evidence="1" id="KW-0175">Coiled coil</keyword>
<dbReference type="RefSeq" id="WP_200242580.1">
    <property type="nucleotide sequence ID" value="NZ_NRRY01000012.1"/>
</dbReference>
<dbReference type="Pfam" id="PF20250">
    <property type="entry name" value="FapA_N"/>
    <property type="match status" value="1"/>
</dbReference>
<evidence type="ECO:0000313" key="4">
    <source>
        <dbReference type="EMBL" id="MBK1618625.1"/>
    </source>
</evidence>
<dbReference type="AlphaFoldDB" id="A0A9X0W7Y8"/>
<evidence type="ECO:0000256" key="1">
    <source>
        <dbReference type="SAM" id="Coils"/>
    </source>
</evidence>
<dbReference type="Proteomes" id="UP001138768">
    <property type="component" value="Unassembled WGS sequence"/>
</dbReference>
<dbReference type="InterPro" id="IPR046866">
    <property type="entry name" value="FapA_N"/>
</dbReference>
<feature type="region of interest" description="Disordered" evidence="2">
    <location>
        <begin position="340"/>
        <end position="366"/>
    </location>
</feature>
<accession>A0A9X0W7Y8</accession>
<dbReference type="EMBL" id="NRRY01000012">
    <property type="protein sequence ID" value="MBK1618625.1"/>
    <property type="molecule type" value="Genomic_DNA"/>
</dbReference>
<keyword evidence="5" id="KW-1185">Reference proteome</keyword>
<dbReference type="InterPro" id="IPR046865">
    <property type="entry name" value="FapA_b_solenoid"/>
</dbReference>
<organism evidence="4 5">
    <name type="scientific">Lamprobacter modestohalophilus</name>
    <dbReference type="NCBI Taxonomy" id="1064514"/>
    <lineage>
        <taxon>Bacteria</taxon>
        <taxon>Pseudomonadati</taxon>
        <taxon>Pseudomonadota</taxon>
        <taxon>Gammaproteobacteria</taxon>
        <taxon>Chromatiales</taxon>
        <taxon>Chromatiaceae</taxon>
        <taxon>Lamprobacter</taxon>
    </lineage>
</organism>
<protein>
    <recommendedName>
        <fullName evidence="3">Flagellar Assembly Protein A N-terminal region domain-containing protein</fullName>
    </recommendedName>
</protein>
<feature type="domain" description="Flagellar Assembly Protein A N-terminal region" evidence="3">
    <location>
        <begin position="93"/>
        <end position="268"/>
    </location>
</feature>
<dbReference type="InterPro" id="IPR005646">
    <property type="entry name" value="FapA"/>
</dbReference>
<comment type="caution">
    <text evidence="4">The sequence shown here is derived from an EMBL/GenBank/DDBJ whole genome shotgun (WGS) entry which is preliminary data.</text>
</comment>
<evidence type="ECO:0000313" key="5">
    <source>
        <dbReference type="Proteomes" id="UP001138768"/>
    </source>
</evidence>
<feature type="compositionally biased region" description="Basic and acidic residues" evidence="2">
    <location>
        <begin position="344"/>
        <end position="361"/>
    </location>
</feature>
<evidence type="ECO:0000256" key="2">
    <source>
        <dbReference type="SAM" id="MobiDB-lite"/>
    </source>
</evidence>